<dbReference type="Proteomes" id="UP000681035">
    <property type="component" value="Chromosome"/>
</dbReference>
<proteinExistence type="predicted"/>
<evidence type="ECO:0000313" key="2">
    <source>
        <dbReference type="Proteomes" id="UP000681035"/>
    </source>
</evidence>
<name>A0A810Q0V7_9FIRM</name>
<reference evidence="1" key="1">
    <citation type="submission" date="2020-09" db="EMBL/GenBank/DDBJ databases">
        <title>New species isolated from human feces.</title>
        <authorList>
            <person name="Kitahara M."/>
            <person name="Shigeno Y."/>
            <person name="Shime M."/>
            <person name="Matsumoto Y."/>
            <person name="Nakamura S."/>
            <person name="Motooka D."/>
            <person name="Fukuoka S."/>
            <person name="Nishikawa H."/>
            <person name="Benno Y."/>
        </authorList>
    </citation>
    <scope>NUCLEOTIDE SEQUENCE</scope>
    <source>
        <strain evidence="1">MM50</strain>
    </source>
</reference>
<accession>A0A810Q0V7</accession>
<dbReference type="EMBL" id="AP023418">
    <property type="protein sequence ID" value="BCK81969.1"/>
    <property type="molecule type" value="Genomic_DNA"/>
</dbReference>
<organism evidence="1 2">
    <name type="scientific">Vescimonas coprocola</name>
    <dbReference type="NCBI Taxonomy" id="2714355"/>
    <lineage>
        <taxon>Bacteria</taxon>
        <taxon>Bacillati</taxon>
        <taxon>Bacillota</taxon>
        <taxon>Clostridia</taxon>
        <taxon>Eubacteriales</taxon>
        <taxon>Oscillospiraceae</taxon>
        <taxon>Vescimonas</taxon>
    </lineage>
</organism>
<gene>
    <name evidence="1" type="ORF">MM50RIKEN_17320</name>
</gene>
<keyword evidence="2" id="KW-1185">Reference proteome</keyword>
<protein>
    <submittedName>
        <fullName evidence="1">Uncharacterized protein</fullName>
    </submittedName>
</protein>
<dbReference type="AlphaFoldDB" id="A0A810Q0V7"/>
<dbReference type="RefSeq" id="WP_228298367.1">
    <property type="nucleotide sequence ID" value="NZ_AP023418.1"/>
</dbReference>
<dbReference type="KEGG" id="vcop:MM50RIKEN_17320"/>
<sequence>MTEIDAYQEYIRCKHNAFCKAVIRYAAIGKSYGCGRNGNGKFPLII</sequence>
<evidence type="ECO:0000313" key="1">
    <source>
        <dbReference type="EMBL" id="BCK81969.1"/>
    </source>
</evidence>